<gene>
    <name evidence="2" type="ORF">S01H1_32628</name>
</gene>
<dbReference type="InterPro" id="IPR015590">
    <property type="entry name" value="Aldehyde_DH_dom"/>
</dbReference>
<dbReference type="Pfam" id="PF00171">
    <property type="entry name" value="Aldedh"/>
    <property type="match status" value="1"/>
</dbReference>
<reference evidence="2" key="1">
    <citation type="journal article" date="2014" name="Front. Microbiol.">
        <title>High frequency of phylogenetically diverse reductive dehalogenase-homologous genes in deep subseafloor sedimentary metagenomes.</title>
        <authorList>
            <person name="Kawai M."/>
            <person name="Futagami T."/>
            <person name="Toyoda A."/>
            <person name="Takaki Y."/>
            <person name="Nishi S."/>
            <person name="Hori S."/>
            <person name="Arai W."/>
            <person name="Tsubouchi T."/>
            <person name="Morono Y."/>
            <person name="Uchiyama I."/>
            <person name="Ito T."/>
            <person name="Fujiyama A."/>
            <person name="Inagaki F."/>
            <person name="Takami H."/>
        </authorList>
    </citation>
    <scope>NUCLEOTIDE SEQUENCE</scope>
    <source>
        <strain evidence="2">Expedition CK06-06</strain>
    </source>
</reference>
<organism evidence="2">
    <name type="scientific">marine sediment metagenome</name>
    <dbReference type="NCBI Taxonomy" id="412755"/>
    <lineage>
        <taxon>unclassified sequences</taxon>
        <taxon>metagenomes</taxon>
        <taxon>ecological metagenomes</taxon>
    </lineage>
</organism>
<dbReference type="Gene3D" id="3.40.309.10">
    <property type="entry name" value="Aldehyde Dehydrogenase, Chain A, domain 2"/>
    <property type="match status" value="1"/>
</dbReference>
<feature type="domain" description="Aldehyde dehydrogenase" evidence="1">
    <location>
        <begin position="47"/>
        <end position="223"/>
    </location>
</feature>
<dbReference type="InterPro" id="IPR016161">
    <property type="entry name" value="Ald_DH/histidinol_DH"/>
</dbReference>
<dbReference type="InterPro" id="IPR016162">
    <property type="entry name" value="Ald_DH_N"/>
</dbReference>
<accession>X0VVX7</accession>
<dbReference type="SUPFAM" id="SSF53720">
    <property type="entry name" value="ALDH-like"/>
    <property type="match status" value="1"/>
</dbReference>
<name>X0VVX7_9ZZZZ</name>
<evidence type="ECO:0000313" key="2">
    <source>
        <dbReference type="EMBL" id="GAG04686.1"/>
    </source>
</evidence>
<feature type="non-terminal residue" evidence="2">
    <location>
        <position position="274"/>
    </location>
</feature>
<dbReference type="InterPro" id="IPR016163">
    <property type="entry name" value="Ald_DH_C"/>
</dbReference>
<feature type="non-terminal residue" evidence="2">
    <location>
        <position position="1"/>
    </location>
</feature>
<sequence>CRKKVKELSRDAVSETGLGRYEDKVLKNMLVIEKTPGTEYLETRAMSGDNGLTLIEYAPYGVIGSITPCTNPSETIINNGIGMIAAGNAVVFNAHPLAKNISAKTVRLMNEASISVGGPSGIAACLASPTIQTASELMKHPGIRLLVVTGGPAVVKAAMNSGKKVIAAGPGNPPAVVDETADIEKAGVDIVNGCSFDNNIVCIVEKEVIAVRSVVERLKDVMKRNGAYEVSGRHLAMLEKILVVDGHPGKDFVGKNASYILKHIGISVPDSVRV</sequence>
<evidence type="ECO:0000259" key="1">
    <source>
        <dbReference type="Pfam" id="PF00171"/>
    </source>
</evidence>
<dbReference type="AlphaFoldDB" id="X0VVX7"/>
<dbReference type="Gene3D" id="3.40.605.10">
    <property type="entry name" value="Aldehyde Dehydrogenase, Chain A, domain 1"/>
    <property type="match status" value="1"/>
</dbReference>
<protein>
    <recommendedName>
        <fullName evidence="1">Aldehyde dehydrogenase domain-containing protein</fullName>
    </recommendedName>
</protein>
<dbReference type="PANTHER" id="PTHR11699">
    <property type="entry name" value="ALDEHYDE DEHYDROGENASE-RELATED"/>
    <property type="match status" value="1"/>
</dbReference>
<proteinExistence type="predicted"/>
<comment type="caution">
    <text evidence="2">The sequence shown here is derived from an EMBL/GenBank/DDBJ whole genome shotgun (WGS) entry which is preliminary data.</text>
</comment>
<dbReference type="EMBL" id="BARS01020214">
    <property type="protein sequence ID" value="GAG04686.1"/>
    <property type="molecule type" value="Genomic_DNA"/>
</dbReference>
<dbReference type="GO" id="GO:0016620">
    <property type="term" value="F:oxidoreductase activity, acting on the aldehyde or oxo group of donors, NAD or NADP as acceptor"/>
    <property type="evidence" value="ECO:0007669"/>
    <property type="project" value="InterPro"/>
</dbReference>